<evidence type="ECO:0000313" key="2">
    <source>
        <dbReference type="Proteomes" id="UP000649799"/>
    </source>
</evidence>
<evidence type="ECO:0000313" key="1">
    <source>
        <dbReference type="EMBL" id="NHE56654.1"/>
    </source>
</evidence>
<gene>
    <name evidence="1" type="ORF">G9Q97_07485</name>
</gene>
<sequence>MDVSDDHLEIVDRLFAMAQAERKALGQYEQYGPEVRKALLIENPKYLFD</sequence>
<accession>A0ABX0H491</accession>
<dbReference type="RefSeq" id="WP_166144810.1">
    <property type="nucleotide sequence ID" value="NZ_JAANYN010000002.1"/>
</dbReference>
<name>A0ABX0H491_9BACT</name>
<dbReference type="EMBL" id="JAANYN010000002">
    <property type="protein sequence ID" value="NHE56654.1"/>
    <property type="molecule type" value="Genomic_DNA"/>
</dbReference>
<dbReference type="Proteomes" id="UP000649799">
    <property type="component" value="Unassembled WGS sequence"/>
</dbReference>
<organism evidence="1 2">
    <name type="scientific">Cyclobacterium plantarum</name>
    <dbReference type="NCBI Taxonomy" id="2716263"/>
    <lineage>
        <taxon>Bacteria</taxon>
        <taxon>Pseudomonadati</taxon>
        <taxon>Bacteroidota</taxon>
        <taxon>Cytophagia</taxon>
        <taxon>Cytophagales</taxon>
        <taxon>Cyclobacteriaceae</taxon>
        <taxon>Cyclobacterium</taxon>
    </lineage>
</organism>
<proteinExistence type="predicted"/>
<comment type="caution">
    <text evidence="1">The sequence shown here is derived from an EMBL/GenBank/DDBJ whole genome shotgun (WGS) entry which is preliminary data.</text>
</comment>
<reference evidence="1 2" key="1">
    <citation type="submission" date="2020-03" db="EMBL/GenBank/DDBJ databases">
        <title>Cyclobacterium plantarum sp. nov., a marine bacterium isolated from a coastal-marine wetland.</title>
        <authorList>
            <person name="Sanchez-Porro C."/>
            <person name="Ventosa A."/>
            <person name="Amoozegar M."/>
        </authorList>
    </citation>
    <scope>NUCLEOTIDE SEQUENCE [LARGE SCALE GENOMIC DNA]</scope>
    <source>
        <strain evidence="1 2">GBPx2</strain>
    </source>
</reference>
<keyword evidence="2" id="KW-1185">Reference proteome</keyword>
<protein>
    <submittedName>
        <fullName evidence="1">Uncharacterized protein</fullName>
    </submittedName>
</protein>